<dbReference type="Gene3D" id="3.40.190.10">
    <property type="entry name" value="Periplasmic binding protein-like II"/>
    <property type="match status" value="2"/>
</dbReference>
<gene>
    <name evidence="3" type="ORF">H8Z83_07385</name>
</gene>
<reference evidence="3" key="1">
    <citation type="submission" date="2020-08" db="EMBL/GenBank/DDBJ databases">
        <title>Genome public.</title>
        <authorList>
            <person name="Liu C."/>
            <person name="Sun Q."/>
        </authorList>
    </citation>
    <scope>NUCLEOTIDE SEQUENCE</scope>
    <source>
        <strain evidence="3">BX15</strain>
    </source>
</reference>
<evidence type="ECO:0000313" key="3">
    <source>
        <dbReference type="EMBL" id="MBC5770142.1"/>
    </source>
</evidence>
<proteinExistence type="predicted"/>
<dbReference type="CDD" id="cd13546">
    <property type="entry name" value="PBP2_BitB"/>
    <property type="match status" value="1"/>
</dbReference>
<sequence length="340" mass="36036">MGRRCLILALTALLLTGCAGSPGQSAATLAPAESDRVVIYTSHKEEVYGPIVKEFEARTGIWAEVVTGGTNELLARIAGEADAPVCDVIFGGGVESLTAYERYFQPYACAEADLIRPGLRPADDLWTPFSSLPVVLIYNTKLVSPGELTGWESLLSGRWSGSIALADPAVSGSSYTAAATMLCALPGDDWDQLDRLAVQLEGRVLPDSGDVVAAVAGGSCRVGVTLEETALKRQAQGADIAIVYPEEGTSAVPDGSALIAGAPHPDNARAFLDFAQSRDVQELVVSQFSRRSVRTDVSDGDALPPADELALIDYPVRWAAELKDAFSARWPELLREEALS</sequence>
<organism evidence="3 4">
    <name type="scientific">Dysosmobacter segnis</name>
    <dbReference type="NCBI Taxonomy" id="2763042"/>
    <lineage>
        <taxon>Bacteria</taxon>
        <taxon>Bacillati</taxon>
        <taxon>Bacillota</taxon>
        <taxon>Clostridia</taxon>
        <taxon>Eubacteriales</taxon>
        <taxon>Oscillospiraceae</taxon>
        <taxon>Dysosmobacter</taxon>
    </lineage>
</organism>
<dbReference type="Pfam" id="PF13531">
    <property type="entry name" value="SBP_bac_11"/>
    <property type="match status" value="1"/>
</dbReference>
<protein>
    <submittedName>
        <fullName evidence="3">Extracellular solute-binding protein</fullName>
    </submittedName>
</protein>
<dbReference type="Proteomes" id="UP000620327">
    <property type="component" value="Unassembled WGS sequence"/>
</dbReference>
<keyword evidence="4" id="KW-1185">Reference proteome</keyword>
<evidence type="ECO:0000313" key="4">
    <source>
        <dbReference type="Proteomes" id="UP000620327"/>
    </source>
</evidence>
<feature type="chain" id="PRO_5037529390" evidence="2">
    <location>
        <begin position="27"/>
        <end position="340"/>
    </location>
</feature>
<dbReference type="AlphaFoldDB" id="A0A923MG90"/>
<dbReference type="EMBL" id="JACOQI010000005">
    <property type="protein sequence ID" value="MBC5770142.1"/>
    <property type="molecule type" value="Genomic_DNA"/>
</dbReference>
<dbReference type="PANTHER" id="PTHR30006">
    <property type="entry name" value="THIAMINE-BINDING PERIPLASMIC PROTEIN-RELATED"/>
    <property type="match status" value="1"/>
</dbReference>
<dbReference type="InterPro" id="IPR026045">
    <property type="entry name" value="Ferric-bd"/>
</dbReference>
<accession>A0A923MG90</accession>
<name>A0A923MG90_9FIRM</name>
<comment type="caution">
    <text evidence="3">The sequence shown here is derived from an EMBL/GenBank/DDBJ whole genome shotgun (WGS) entry which is preliminary data.</text>
</comment>
<keyword evidence="1 2" id="KW-0732">Signal</keyword>
<evidence type="ECO:0000256" key="1">
    <source>
        <dbReference type="ARBA" id="ARBA00022729"/>
    </source>
</evidence>
<feature type="signal peptide" evidence="2">
    <location>
        <begin position="1"/>
        <end position="26"/>
    </location>
</feature>
<dbReference type="PROSITE" id="PS51257">
    <property type="entry name" value="PROKAR_LIPOPROTEIN"/>
    <property type="match status" value="1"/>
</dbReference>
<dbReference type="SUPFAM" id="SSF53850">
    <property type="entry name" value="Periplasmic binding protein-like II"/>
    <property type="match status" value="1"/>
</dbReference>
<dbReference type="PIRSF" id="PIRSF002825">
    <property type="entry name" value="CfbpA"/>
    <property type="match status" value="1"/>
</dbReference>
<dbReference type="RefSeq" id="WP_187014431.1">
    <property type="nucleotide sequence ID" value="NZ_JACOQI010000005.1"/>
</dbReference>
<evidence type="ECO:0000256" key="2">
    <source>
        <dbReference type="SAM" id="SignalP"/>
    </source>
</evidence>